<evidence type="ECO:0000313" key="6">
    <source>
        <dbReference type="Proteomes" id="UP001212997"/>
    </source>
</evidence>
<organism evidence="5 6">
    <name type="scientific">Meripilus lineatus</name>
    <dbReference type="NCBI Taxonomy" id="2056292"/>
    <lineage>
        <taxon>Eukaryota</taxon>
        <taxon>Fungi</taxon>
        <taxon>Dikarya</taxon>
        <taxon>Basidiomycota</taxon>
        <taxon>Agaricomycotina</taxon>
        <taxon>Agaricomycetes</taxon>
        <taxon>Polyporales</taxon>
        <taxon>Meripilaceae</taxon>
        <taxon>Meripilus</taxon>
    </lineage>
</organism>
<keyword evidence="2" id="KW-1133">Transmembrane helix</keyword>
<feature type="domain" description="Peptidase A1" evidence="4">
    <location>
        <begin position="52"/>
        <end position="409"/>
    </location>
</feature>
<keyword evidence="2" id="KW-0812">Transmembrane</keyword>
<dbReference type="SUPFAM" id="SSF50630">
    <property type="entry name" value="Acid proteases"/>
    <property type="match status" value="1"/>
</dbReference>
<dbReference type="InterPro" id="IPR021109">
    <property type="entry name" value="Peptidase_aspartic_dom_sf"/>
</dbReference>
<proteinExistence type="predicted"/>
<dbReference type="EMBL" id="JANAWD010000065">
    <property type="protein sequence ID" value="KAJ3488500.1"/>
    <property type="molecule type" value="Genomic_DNA"/>
</dbReference>
<sequence>MPLPLFLCFLVLSYIPDARAANLPWGYLKARDAIFVPQRVNIPLYFDDYGRYVAPAFMDKQNLNFSLTTGTGLSYVAGAGCQGCNGVKIELYNAIDKWDNMGIPEPDLLSEMLNPSDLMLILLLVVVLSEESTNPLQDASDAAVGSGISGFLGLGTNRGPAPNGTNVYKPAFLDSIFGQWLKTHPTAENFTFGMLLEPPVMTPKNFSSPDTKIPLPTKSSAGTLHWLETDPSFYRSDQVSYATVDYGLASSMSSVTDPQDWVVGFDGWTATVTTGGKATTQVSLRDTITANVDPMYQGIYIPLTQATTLHDAIPGSSPLGQTSTLGYLTQSWSIPCDTKYTFGIYVGSQPFFMDSSQLVITQPDGTCVSGIEAWVDADPTQYLLGARWISAFYVILIIPRNGDNIIGVAIREWFPHSNSHAGVIVGGILGGLALLLITVFVVWWFCIRPPPSAPSETYATKDAKRRTFDVVPYTLVNGTPPHSPGVFSIRSGSSGSDSSMPETPSQVIFRSDVSDYTASPFDTPQASPPSAVEAFSSSQVRLIDDVPPPTYDEAAQLTRGRRVGGRGKRYRGGLGAAI</sequence>
<keyword evidence="2" id="KW-0472">Membrane</keyword>
<feature type="signal peptide" evidence="3">
    <location>
        <begin position="1"/>
        <end position="20"/>
    </location>
</feature>
<dbReference type="InterPro" id="IPR033121">
    <property type="entry name" value="PEPTIDASE_A1"/>
</dbReference>
<name>A0AAD5V865_9APHY</name>
<feature type="transmembrane region" description="Helical" evidence="2">
    <location>
        <begin position="420"/>
        <end position="445"/>
    </location>
</feature>
<keyword evidence="3" id="KW-0732">Signal</keyword>
<evidence type="ECO:0000256" key="3">
    <source>
        <dbReference type="SAM" id="SignalP"/>
    </source>
</evidence>
<evidence type="ECO:0000256" key="2">
    <source>
        <dbReference type="SAM" id="Phobius"/>
    </source>
</evidence>
<comment type="caution">
    <text evidence="5">The sequence shown here is derived from an EMBL/GenBank/DDBJ whole genome shotgun (WGS) entry which is preliminary data.</text>
</comment>
<reference evidence="5" key="1">
    <citation type="submission" date="2022-07" db="EMBL/GenBank/DDBJ databases">
        <title>Genome Sequence of Physisporinus lineatus.</title>
        <authorList>
            <person name="Buettner E."/>
        </authorList>
    </citation>
    <scope>NUCLEOTIDE SEQUENCE</scope>
    <source>
        <strain evidence="5">VT162</strain>
    </source>
</reference>
<evidence type="ECO:0000259" key="4">
    <source>
        <dbReference type="PROSITE" id="PS51767"/>
    </source>
</evidence>
<feature type="region of interest" description="Disordered" evidence="1">
    <location>
        <begin position="484"/>
        <end position="504"/>
    </location>
</feature>
<evidence type="ECO:0000313" key="5">
    <source>
        <dbReference type="EMBL" id="KAJ3488500.1"/>
    </source>
</evidence>
<keyword evidence="6" id="KW-1185">Reference proteome</keyword>
<evidence type="ECO:0000256" key="1">
    <source>
        <dbReference type="SAM" id="MobiDB-lite"/>
    </source>
</evidence>
<gene>
    <name evidence="5" type="ORF">NLI96_g2776</name>
</gene>
<dbReference type="PROSITE" id="PS51767">
    <property type="entry name" value="PEPTIDASE_A1"/>
    <property type="match status" value="1"/>
</dbReference>
<feature type="chain" id="PRO_5042278594" description="Peptidase A1 domain-containing protein" evidence="3">
    <location>
        <begin position="21"/>
        <end position="578"/>
    </location>
</feature>
<dbReference type="Gene3D" id="2.40.70.10">
    <property type="entry name" value="Acid Proteases"/>
    <property type="match status" value="1"/>
</dbReference>
<protein>
    <recommendedName>
        <fullName evidence="4">Peptidase A1 domain-containing protein</fullName>
    </recommendedName>
</protein>
<feature type="transmembrane region" description="Helical" evidence="2">
    <location>
        <begin position="382"/>
        <end position="399"/>
    </location>
</feature>
<dbReference type="AlphaFoldDB" id="A0AAD5V865"/>
<dbReference type="Proteomes" id="UP001212997">
    <property type="component" value="Unassembled WGS sequence"/>
</dbReference>
<accession>A0AAD5V865</accession>